<dbReference type="PANTHER" id="PTHR45766">
    <property type="entry name" value="DNA ANNEALING HELICASE AND ENDONUCLEASE ZRANB3 FAMILY MEMBER"/>
    <property type="match status" value="1"/>
</dbReference>
<dbReference type="Gene3D" id="3.40.50.10810">
    <property type="entry name" value="Tandem AAA-ATPase domain"/>
    <property type="match status" value="1"/>
</dbReference>
<protein>
    <submittedName>
        <fullName evidence="4">Superfamily II DNA or RNA helicase</fullName>
    </submittedName>
</protein>
<dbReference type="GO" id="GO:0016787">
    <property type="term" value="F:hydrolase activity"/>
    <property type="evidence" value="ECO:0007669"/>
    <property type="project" value="UniProtKB-KW"/>
</dbReference>
<evidence type="ECO:0000256" key="1">
    <source>
        <dbReference type="ARBA" id="ARBA00022801"/>
    </source>
</evidence>
<feature type="domain" description="Helicase ATP-binding" evidence="2">
    <location>
        <begin position="101"/>
        <end position="272"/>
    </location>
</feature>
<name>A0A7W0HMB0_9BACT</name>
<dbReference type="GO" id="GO:0004386">
    <property type="term" value="F:helicase activity"/>
    <property type="evidence" value="ECO:0007669"/>
    <property type="project" value="UniProtKB-KW"/>
</dbReference>
<reference evidence="4 5" key="1">
    <citation type="submission" date="2020-07" db="EMBL/GenBank/DDBJ databases">
        <title>Genomic Encyclopedia of Type Strains, Phase IV (KMG-IV): sequencing the most valuable type-strain genomes for metagenomic binning, comparative biology and taxonomic classification.</title>
        <authorList>
            <person name="Goeker M."/>
        </authorList>
    </citation>
    <scope>NUCLEOTIDE SEQUENCE [LARGE SCALE GENOMIC DNA]</scope>
    <source>
        <strain evidence="4 5">DSM 17721</strain>
    </source>
</reference>
<comment type="caution">
    <text evidence="4">The sequence shown here is derived from an EMBL/GenBank/DDBJ whole genome shotgun (WGS) entry which is preliminary data.</text>
</comment>
<accession>A0A7W0HMB0</accession>
<keyword evidence="4" id="KW-0547">Nucleotide-binding</keyword>
<dbReference type="PANTHER" id="PTHR45766:SF6">
    <property type="entry name" value="SWI_SNF-RELATED MATRIX-ASSOCIATED ACTIN-DEPENDENT REGULATOR OF CHROMATIN SUBFAMILY A-LIKE PROTEIN 1"/>
    <property type="match status" value="1"/>
</dbReference>
<dbReference type="InterPro" id="IPR014001">
    <property type="entry name" value="Helicase_ATP-bd"/>
</dbReference>
<sequence>MSGFKKGANVRHRSFGQGTVRMDDGESVLVRFEHGVEECFPADLELIEGVSDRADGDKLDPALNVVTRIIGSCVLSVNDAWGVFSSSRIALLPHQLWVCKKVLESWPRRWMIADDVGLGKTVEAGLILTPLLSSGRVKRLLILTPASLTEQWQTRLREMFDIRVSMYASSIDTKRSDFWNTHDKVVASAHTLRTNTGSRWERLAGADPWDLVIVDEAHHLNVDEIRGRTLSFQLAEHLQDHGQIHSMIFFTGTPHRGKDLGFLSLLKLLDPDEFDPKMPLEEQAHKLKKVMIRNNKARVTDMMGNPIFKPVRPHLEKYTYSEAEARFYEMLTDFIVTGKTYAANLGQQQQRVAIYVLITMQKLASSSVAAVRRALAKRLERLQGAKTRVEQWNTDIKRMEELIAEDDPSNLDELAQIEERVSRNIDDRVSLNPNEIPAIEELLNKANEIEQETKIQRILDVVEKDYYGRTVLFFTEYKATQALLMSALKAQYGDDCVTFINGDGFIENVKAADGTVRTIKEDRLRAANRFNRGEVRFLVSTEAAGEGIDLQENCSNLIHVDLPWNPMRLHQRVGRLNRYGQKETVDVVTIRNPDTIESRIWECLDEKLERINLAFQGAMDDPEDMRQLVIGMASPRMFTELFSDAEPALHGQRIEDWFDSKTATFGGEDAVRIVQNLFGNVARFDFGEVADQIPKVDLPDLIPLFKALFAVMGRRPNQIDKTRLNFKTPSQWLTDFTIADRYNLLFARDLKPLNGEDVAGIGLKIVDRVISAADDLTDALAAVGDFPDPLVIFALRDRITGSKGPVKKVITGLQKKKDDGWVLLKDWEIIKLLNLYADKPRSQLFDAEPIPEQETTALIKEARSHLSYRIEELDLPFQLPVIAEFACLIPGTHREKDPPWNKRTDVSVDLN</sequence>
<dbReference type="Pfam" id="PF00271">
    <property type="entry name" value="Helicase_C"/>
    <property type="match status" value="1"/>
</dbReference>
<keyword evidence="4" id="KW-0347">Helicase</keyword>
<keyword evidence="4" id="KW-0067">ATP-binding</keyword>
<dbReference type="InterPro" id="IPR001650">
    <property type="entry name" value="Helicase_C-like"/>
</dbReference>
<evidence type="ECO:0000259" key="3">
    <source>
        <dbReference type="PROSITE" id="PS51194"/>
    </source>
</evidence>
<evidence type="ECO:0000259" key="2">
    <source>
        <dbReference type="PROSITE" id="PS51192"/>
    </source>
</evidence>
<dbReference type="Proteomes" id="UP000525298">
    <property type="component" value="Unassembled WGS sequence"/>
</dbReference>
<feature type="domain" description="Helicase C-terminal" evidence="3">
    <location>
        <begin position="454"/>
        <end position="619"/>
    </location>
</feature>
<dbReference type="SMART" id="SM00490">
    <property type="entry name" value="HELICc"/>
    <property type="match status" value="1"/>
</dbReference>
<keyword evidence="5" id="KW-1185">Reference proteome</keyword>
<keyword evidence="1" id="KW-0378">Hydrolase</keyword>
<evidence type="ECO:0000313" key="4">
    <source>
        <dbReference type="EMBL" id="MBA2883173.1"/>
    </source>
</evidence>
<dbReference type="CDD" id="cd18793">
    <property type="entry name" value="SF2_C_SNF"/>
    <property type="match status" value="1"/>
</dbReference>
<proteinExistence type="predicted"/>
<evidence type="ECO:0000313" key="5">
    <source>
        <dbReference type="Proteomes" id="UP000525298"/>
    </source>
</evidence>
<organism evidence="4 5">
    <name type="scientific">Desulfosalsimonas propionicica</name>
    <dbReference type="NCBI Taxonomy" id="332175"/>
    <lineage>
        <taxon>Bacteria</taxon>
        <taxon>Pseudomonadati</taxon>
        <taxon>Thermodesulfobacteriota</taxon>
        <taxon>Desulfobacteria</taxon>
        <taxon>Desulfobacterales</taxon>
        <taxon>Desulfosalsimonadaceae</taxon>
        <taxon>Desulfosalsimonas</taxon>
    </lineage>
</organism>
<dbReference type="AlphaFoldDB" id="A0A7W0HMB0"/>
<dbReference type="InterPro" id="IPR000330">
    <property type="entry name" value="SNF2_N"/>
</dbReference>
<dbReference type="Gene3D" id="3.40.50.300">
    <property type="entry name" value="P-loop containing nucleotide triphosphate hydrolases"/>
    <property type="match status" value="1"/>
</dbReference>
<dbReference type="SMART" id="SM00487">
    <property type="entry name" value="DEXDc"/>
    <property type="match status" value="1"/>
</dbReference>
<dbReference type="SUPFAM" id="SSF52540">
    <property type="entry name" value="P-loop containing nucleoside triphosphate hydrolases"/>
    <property type="match status" value="2"/>
</dbReference>
<dbReference type="EMBL" id="JACDUS010000018">
    <property type="protein sequence ID" value="MBA2883173.1"/>
    <property type="molecule type" value="Genomic_DNA"/>
</dbReference>
<dbReference type="PROSITE" id="PS51192">
    <property type="entry name" value="HELICASE_ATP_BIND_1"/>
    <property type="match status" value="1"/>
</dbReference>
<dbReference type="InterPro" id="IPR027417">
    <property type="entry name" value="P-loop_NTPase"/>
</dbReference>
<dbReference type="InterPro" id="IPR049730">
    <property type="entry name" value="SNF2/RAD54-like_C"/>
</dbReference>
<gene>
    <name evidence="4" type="ORF">HNR65_003534</name>
</gene>
<dbReference type="RefSeq" id="WP_181552786.1">
    <property type="nucleotide sequence ID" value="NZ_JACDUS010000018.1"/>
</dbReference>
<dbReference type="PROSITE" id="PS51194">
    <property type="entry name" value="HELICASE_CTER"/>
    <property type="match status" value="1"/>
</dbReference>
<dbReference type="Pfam" id="PF00176">
    <property type="entry name" value="SNF2-rel_dom"/>
    <property type="match status" value="1"/>
</dbReference>
<dbReference type="GO" id="GO:0005524">
    <property type="term" value="F:ATP binding"/>
    <property type="evidence" value="ECO:0007669"/>
    <property type="project" value="InterPro"/>
</dbReference>
<dbReference type="InterPro" id="IPR038718">
    <property type="entry name" value="SNF2-like_sf"/>
</dbReference>